<dbReference type="GO" id="GO:0006631">
    <property type="term" value="P:fatty acid metabolic process"/>
    <property type="evidence" value="ECO:0007669"/>
    <property type="project" value="InterPro"/>
</dbReference>
<dbReference type="Proteomes" id="UP000220133">
    <property type="component" value="Chromosome"/>
</dbReference>
<dbReference type="Gene3D" id="1.10.1040.10">
    <property type="entry name" value="N-(1-d-carboxylethyl)-l-norvaline Dehydrogenase, domain 2"/>
    <property type="match status" value="1"/>
</dbReference>
<sequence>MKILISGDAHRWQLLQQKDFSQHQVFYFENIADVKDWSQYDWAMDLSLDEEPGRLHYYLMYPELPLLAARVKDSLSSLWPVIGKAREKNVFGANFLPGFIESDLMEVSAALNADTGKLKSLMERLGWAYDIVEDSVGLVRPRVVCMIINEAYMTAGEGTATKEDIDISMKLGTNYPYGPFEWAEKIGIQNVYEVLQAVREATGDNRYLVSEALEQQFFESKK</sequence>
<reference evidence="2 3" key="1">
    <citation type="submission" date="2017-10" db="EMBL/GenBank/DDBJ databases">
        <title>Paenichitinophaga pekingensis gen. nov., sp. nov., isolated from activated sludge.</title>
        <authorList>
            <person name="Jin D."/>
            <person name="Kong X."/>
            <person name="Deng Y."/>
            <person name="Bai Z."/>
        </authorList>
    </citation>
    <scope>NUCLEOTIDE SEQUENCE [LARGE SCALE GENOMIC DNA]</scope>
    <source>
        <strain evidence="2 3">13</strain>
    </source>
</reference>
<dbReference type="GO" id="GO:0016616">
    <property type="term" value="F:oxidoreductase activity, acting on the CH-OH group of donors, NAD or NADP as acceptor"/>
    <property type="evidence" value="ECO:0007669"/>
    <property type="project" value="InterPro"/>
</dbReference>
<dbReference type="PANTHER" id="PTHR48075">
    <property type="entry name" value="3-HYDROXYACYL-COA DEHYDROGENASE FAMILY PROTEIN"/>
    <property type="match status" value="1"/>
</dbReference>
<dbReference type="InterPro" id="IPR008927">
    <property type="entry name" value="6-PGluconate_DH-like_C_sf"/>
</dbReference>
<organism evidence="2 3">
    <name type="scientific">Chitinophaga caeni</name>
    <dbReference type="NCBI Taxonomy" id="2029983"/>
    <lineage>
        <taxon>Bacteria</taxon>
        <taxon>Pseudomonadati</taxon>
        <taxon>Bacteroidota</taxon>
        <taxon>Chitinophagia</taxon>
        <taxon>Chitinophagales</taxon>
        <taxon>Chitinophagaceae</taxon>
        <taxon>Chitinophaga</taxon>
    </lineage>
</organism>
<evidence type="ECO:0000313" key="2">
    <source>
        <dbReference type="EMBL" id="ATL46815.1"/>
    </source>
</evidence>
<proteinExistence type="predicted"/>
<dbReference type="AlphaFoldDB" id="A0A291QSB3"/>
<dbReference type="InterPro" id="IPR013328">
    <property type="entry name" value="6PGD_dom2"/>
</dbReference>
<dbReference type="InterPro" id="IPR006108">
    <property type="entry name" value="3HC_DH_C"/>
</dbReference>
<accession>A0A291QSB3</accession>
<dbReference type="OrthoDB" id="2986269at2"/>
<name>A0A291QSB3_9BACT</name>
<evidence type="ECO:0000259" key="1">
    <source>
        <dbReference type="Pfam" id="PF00725"/>
    </source>
</evidence>
<gene>
    <name evidence="2" type="ORF">COR50_06275</name>
</gene>
<dbReference type="EMBL" id="CP023777">
    <property type="protein sequence ID" value="ATL46815.1"/>
    <property type="molecule type" value="Genomic_DNA"/>
</dbReference>
<feature type="domain" description="3-hydroxyacyl-CoA dehydrogenase C-terminal" evidence="1">
    <location>
        <begin position="139"/>
        <end position="216"/>
    </location>
</feature>
<dbReference type="RefSeq" id="WP_098193201.1">
    <property type="nucleotide sequence ID" value="NZ_CP023777.1"/>
</dbReference>
<evidence type="ECO:0000313" key="3">
    <source>
        <dbReference type="Proteomes" id="UP000220133"/>
    </source>
</evidence>
<dbReference type="KEGG" id="cbae:COR50_06275"/>
<dbReference type="Pfam" id="PF00725">
    <property type="entry name" value="3HCDH"/>
    <property type="match status" value="1"/>
</dbReference>
<dbReference type="SUPFAM" id="SSF48179">
    <property type="entry name" value="6-phosphogluconate dehydrogenase C-terminal domain-like"/>
    <property type="match status" value="1"/>
</dbReference>
<keyword evidence="3" id="KW-1185">Reference proteome</keyword>
<dbReference type="PANTHER" id="PTHR48075:SF5">
    <property type="entry name" value="3-HYDROXYBUTYRYL-COA DEHYDROGENASE"/>
    <property type="match status" value="1"/>
</dbReference>
<protein>
    <submittedName>
        <fullName evidence="2">3-hydroxyacyl-CoA dehydrogenase</fullName>
    </submittedName>
</protein>